<dbReference type="GO" id="GO:0016094">
    <property type="term" value="P:polyprenol biosynthetic process"/>
    <property type="evidence" value="ECO:0007669"/>
    <property type="project" value="TreeGrafter"/>
</dbReference>
<dbReference type="EC" id="2.5.1.-" evidence="3"/>
<feature type="binding site" evidence="3">
    <location>
        <position position="33"/>
    </location>
    <ligand>
        <name>Mg(2+)</name>
        <dbReference type="ChEBI" id="CHEBI:18420"/>
    </ligand>
</feature>
<comment type="function">
    <text evidence="3">Catalyzes the condensation of isopentenyl diphosphate (IPP) with allylic pyrophosphates generating different type of terpenoids.</text>
</comment>
<accession>S5DJJ0</accession>
<dbReference type="PANTHER" id="PTHR10291:SF43">
    <property type="entry name" value="DEHYDRODOLICHYL DIPHOSPHATE SYNTHASE COMPLEX SUBUNIT DHDDS"/>
    <property type="match status" value="1"/>
</dbReference>
<dbReference type="Gene3D" id="3.40.1180.10">
    <property type="entry name" value="Decaprenyl diphosphate synthase-like"/>
    <property type="match status" value="1"/>
</dbReference>
<comment type="subunit">
    <text evidence="3">Homodimer.</text>
</comment>
<name>S5DJJ0_9ACTN</name>
<feature type="binding site" evidence="3">
    <location>
        <position position="85"/>
    </location>
    <ligand>
        <name>substrate</name>
    </ligand>
</feature>
<dbReference type="GO" id="GO:0000287">
    <property type="term" value="F:magnesium ion binding"/>
    <property type="evidence" value="ECO:0007669"/>
    <property type="project" value="UniProtKB-UniRule"/>
</dbReference>
<feature type="binding site" evidence="3">
    <location>
        <position position="205"/>
    </location>
    <ligand>
        <name>substrate</name>
    </ligand>
</feature>
<keyword evidence="3" id="KW-0479">Metal-binding</keyword>
<dbReference type="AlphaFoldDB" id="S5DJJ0"/>
<comment type="caution">
    <text evidence="3">Lacks conserved residue(s) required for the propagation of feature annotation.</text>
</comment>
<dbReference type="InterPro" id="IPR018520">
    <property type="entry name" value="UPP_synth-like_CS"/>
</dbReference>
<protein>
    <recommendedName>
        <fullName evidence="3">Isoprenyl transferase</fullName>
        <ecNumber evidence="3">2.5.1.-</ecNumber>
    </recommendedName>
</protein>
<feature type="active site" description="Proton acceptor" evidence="3">
    <location>
        <position position="82"/>
    </location>
</feature>
<dbReference type="NCBIfam" id="TIGR00055">
    <property type="entry name" value="uppS"/>
    <property type="match status" value="1"/>
</dbReference>
<dbReference type="PANTHER" id="PTHR10291">
    <property type="entry name" value="DEHYDRODOLICHYL DIPHOSPHATE SYNTHASE FAMILY MEMBER"/>
    <property type="match status" value="1"/>
</dbReference>
<evidence type="ECO:0000256" key="2">
    <source>
        <dbReference type="ARBA" id="ARBA00038453"/>
    </source>
</evidence>
<evidence type="ECO:0000256" key="1">
    <source>
        <dbReference type="ARBA" id="ARBA00022679"/>
    </source>
</evidence>
<dbReference type="InterPro" id="IPR036424">
    <property type="entry name" value="UPP_synth-like_sf"/>
</dbReference>
<dbReference type="SUPFAM" id="SSF64005">
    <property type="entry name" value="Undecaprenyl diphosphate synthase"/>
    <property type="match status" value="1"/>
</dbReference>
<feature type="active site" evidence="3">
    <location>
        <position position="33"/>
    </location>
</feature>
<comment type="similarity">
    <text evidence="2">Belongs to the UPP synthase family. Z-FPP synthase subfamily.</text>
</comment>
<proteinExistence type="inferred from homology"/>
<evidence type="ECO:0000256" key="3">
    <source>
        <dbReference type="HAMAP-Rule" id="MF_01139"/>
    </source>
</evidence>
<keyword evidence="3" id="KW-0460">Magnesium</keyword>
<dbReference type="EMBL" id="KC811118">
    <property type="protein sequence ID" value="AGQ18981.1"/>
    <property type="molecule type" value="Genomic_DNA"/>
</dbReference>
<keyword evidence="1 3" id="KW-0808">Transferase</keyword>
<organism evidence="4">
    <name type="scientific">Candidatus Actinomarina minuta</name>
    <dbReference type="NCBI Taxonomy" id="1389454"/>
    <lineage>
        <taxon>Bacteria</taxon>
        <taxon>Bacillati</taxon>
        <taxon>Actinomycetota</taxon>
        <taxon>Actinomycetes</taxon>
        <taxon>Candidatus Actinomarinidae</taxon>
        <taxon>Candidatus Actinomarinales</taxon>
        <taxon>Candidatus Actinomarineae</taxon>
        <taxon>Candidatus Actinomarinaceae</taxon>
        <taxon>Candidatus Actinomarina</taxon>
    </lineage>
</organism>
<dbReference type="CDD" id="cd00475">
    <property type="entry name" value="Cis_IPPS"/>
    <property type="match status" value="1"/>
</dbReference>
<reference evidence="4" key="1">
    <citation type="journal article" date="2013" name="Sci. Rep.">
        <title>Metagenomics uncovers a new group of low GC and ultra-small marine Actinobacteria.</title>
        <authorList>
            <person name="Ghai R."/>
            <person name="Mizuno C.M."/>
            <person name="Picazo A."/>
            <person name="Camacho A."/>
            <person name="Rodriguez-Valera F."/>
        </authorList>
    </citation>
    <scope>NUCLEOTIDE SEQUENCE</scope>
</reference>
<comment type="cofactor">
    <cofactor evidence="3">
        <name>Mg(2+)</name>
        <dbReference type="ChEBI" id="CHEBI:18420"/>
    </cofactor>
    <text evidence="3">Binds 2 magnesium ions per subunit.</text>
</comment>
<feature type="binding site" evidence="3">
    <location>
        <position position="224"/>
    </location>
    <ligand>
        <name>Mg(2+)</name>
        <dbReference type="ChEBI" id="CHEBI:18420"/>
    </ligand>
</feature>
<dbReference type="Pfam" id="PF01255">
    <property type="entry name" value="Prenyltransf"/>
    <property type="match status" value="1"/>
</dbReference>
<evidence type="ECO:0000313" key="4">
    <source>
        <dbReference type="EMBL" id="AGQ18981.1"/>
    </source>
</evidence>
<dbReference type="GO" id="GO:0045547">
    <property type="term" value="F:ditrans,polycis-polyprenyl diphosphate synthase [(2E,6E)-farnesyl diphosphate specific] activity"/>
    <property type="evidence" value="ECO:0007669"/>
    <property type="project" value="TreeGrafter"/>
</dbReference>
<feature type="binding site" evidence="3">
    <location>
        <begin position="211"/>
        <end position="213"/>
    </location>
    <ligand>
        <name>substrate</name>
    </ligand>
</feature>
<feature type="binding site" evidence="3">
    <location>
        <begin position="79"/>
        <end position="81"/>
    </location>
    <ligand>
        <name>substrate</name>
    </ligand>
</feature>
<sequence length="256" mass="30084">MSSPRLIYSIYENRLRNKLLSKSLPKHIGLIHDGHRRYARKEGLLSFKVSYKIGMTRLKECIGWCDEVGINYITSWLLSRENLSRPAEELEPYFQVLNELFEELLIDDVVDNFKIEFIGSTDLLPDFLQETIKQLKEVRGGGQKTLTIALGYGGRQEILDAIKGLIDQNRKDHNDFDELIENVTDEQLRKHLYSPETPDIDLIIRTSGESRLSGFLLWQSAYSEVIFQDVYWPEFRKIDFLRCLREYSQRERRFGK</sequence>
<dbReference type="InterPro" id="IPR001441">
    <property type="entry name" value="UPP_synth-like"/>
</dbReference>
<dbReference type="HAMAP" id="MF_01139">
    <property type="entry name" value="ISPT"/>
    <property type="match status" value="1"/>
</dbReference>
<dbReference type="PROSITE" id="PS01066">
    <property type="entry name" value="UPP_SYNTHASE"/>
    <property type="match status" value="1"/>
</dbReference>